<accession>A0A133QQT6</accession>
<dbReference type="Proteomes" id="UP000070533">
    <property type="component" value="Unassembled WGS sequence"/>
</dbReference>
<gene>
    <name evidence="1" type="ORF">HMPREF3226_00110</name>
</gene>
<sequence length="87" mass="9953">MRRKNYLFILKHIRKRKRRKCRISINRFTKNESTSDGAIVLHDYHQLPNCEQARNALATGGKQNIGEVIASVIGNLIKSAYSISIIN</sequence>
<reference evidence="2" key="1">
    <citation type="submission" date="2016-01" db="EMBL/GenBank/DDBJ databases">
        <authorList>
            <person name="Mitreva M."/>
            <person name="Pepin K.H."/>
            <person name="Mihindukulasuriya K.A."/>
            <person name="Fulton R."/>
            <person name="Fronick C."/>
            <person name="O'Laughlin M."/>
            <person name="Miner T."/>
            <person name="Herter B."/>
            <person name="Rosa B.A."/>
            <person name="Cordes M."/>
            <person name="Tomlinson C."/>
            <person name="Wollam A."/>
            <person name="Palsikar V.B."/>
            <person name="Mardis E.R."/>
            <person name="Wilson R.K."/>
        </authorList>
    </citation>
    <scope>NUCLEOTIDE SEQUENCE [LARGE SCALE GENOMIC DNA]</scope>
    <source>
        <strain evidence="2">MJR7716</strain>
    </source>
</reference>
<keyword evidence="2" id="KW-1185">Reference proteome</keyword>
<proteinExistence type="predicted"/>
<organism evidence="1 2">
    <name type="scientific">Prevotella corporis</name>
    <dbReference type="NCBI Taxonomy" id="28128"/>
    <lineage>
        <taxon>Bacteria</taxon>
        <taxon>Pseudomonadati</taxon>
        <taxon>Bacteroidota</taxon>
        <taxon>Bacteroidia</taxon>
        <taxon>Bacteroidales</taxon>
        <taxon>Prevotellaceae</taxon>
        <taxon>Prevotella</taxon>
    </lineage>
</organism>
<dbReference type="AlphaFoldDB" id="A0A133QQT6"/>
<dbReference type="EMBL" id="LRQG01000002">
    <property type="protein sequence ID" value="KXA45143.1"/>
    <property type="molecule type" value="Genomic_DNA"/>
</dbReference>
<evidence type="ECO:0000313" key="1">
    <source>
        <dbReference type="EMBL" id="KXA45143.1"/>
    </source>
</evidence>
<name>A0A133QQT6_9BACT</name>
<protein>
    <submittedName>
        <fullName evidence="1">Uncharacterized protein</fullName>
    </submittedName>
</protein>
<comment type="caution">
    <text evidence="1">The sequence shown here is derived from an EMBL/GenBank/DDBJ whole genome shotgun (WGS) entry which is preliminary data.</text>
</comment>
<evidence type="ECO:0000313" key="2">
    <source>
        <dbReference type="Proteomes" id="UP000070533"/>
    </source>
</evidence>
<dbReference type="PATRIC" id="fig|28128.5.peg.109"/>